<dbReference type="Proteomes" id="UP000887540">
    <property type="component" value="Unplaced"/>
</dbReference>
<evidence type="ECO:0000256" key="2">
    <source>
        <dbReference type="ARBA" id="ARBA00023015"/>
    </source>
</evidence>
<keyword evidence="8" id="KW-1185">Reference proteome</keyword>
<comment type="subcellular location">
    <subcellularLocation>
        <location evidence="5">Nucleus</location>
    </subcellularLocation>
</comment>
<dbReference type="GO" id="GO:0046983">
    <property type="term" value="F:protein dimerization activity"/>
    <property type="evidence" value="ECO:0007669"/>
    <property type="project" value="InterPro"/>
</dbReference>
<keyword evidence="4 5" id="KW-0804">Transcription</keyword>
<dbReference type="InterPro" id="IPR032198">
    <property type="entry name" value="E2F_CC-MB"/>
</dbReference>
<dbReference type="FunFam" id="1.10.10.10:FF:000008">
    <property type="entry name" value="E2F transcription factor 1"/>
    <property type="match status" value="1"/>
</dbReference>
<dbReference type="SUPFAM" id="SSF46785">
    <property type="entry name" value="Winged helix' DNA-binding domain"/>
    <property type="match status" value="1"/>
</dbReference>
<dbReference type="AlphaFoldDB" id="A0A914D9J2"/>
<evidence type="ECO:0000256" key="3">
    <source>
        <dbReference type="ARBA" id="ARBA00023125"/>
    </source>
</evidence>
<dbReference type="Gene3D" id="1.10.10.10">
    <property type="entry name" value="Winged helix-like DNA-binding domain superfamily/Winged helix DNA-binding domain"/>
    <property type="match status" value="1"/>
</dbReference>
<keyword evidence="2 5" id="KW-0805">Transcription regulation</keyword>
<evidence type="ECO:0000256" key="4">
    <source>
        <dbReference type="ARBA" id="ARBA00023163"/>
    </source>
</evidence>
<dbReference type="Pfam" id="PF16421">
    <property type="entry name" value="E2F_CC-MB"/>
    <property type="match status" value="1"/>
</dbReference>
<reference evidence="9" key="1">
    <citation type="submission" date="2022-11" db="UniProtKB">
        <authorList>
            <consortium name="WormBaseParasite"/>
        </authorList>
    </citation>
    <scope>IDENTIFICATION</scope>
</reference>
<accession>A0A914D9J2</accession>
<dbReference type="InterPro" id="IPR037241">
    <property type="entry name" value="E2F-DP_heterodim"/>
</dbReference>
<dbReference type="PANTHER" id="PTHR12081">
    <property type="entry name" value="TRANSCRIPTION FACTOR E2F"/>
    <property type="match status" value="1"/>
</dbReference>
<dbReference type="Gene3D" id="6.10.250.540">
    <property type="match status" value="1"/>
</dbReference>
<feature type="region of interest" description="Disordered" evidence="6">
    <location>
        <begin position="13"/>
        <end position="51"/>
    </location>
</feature>
<evidence type="ECO:0000259" key="7">
    <source>
        <dbReference type="SMART" id="SM01372"/>
    </source>
</evidence>
<dbReference type="GO" id="GO:0000978">
    <property type="term" value="F:RNA polymerase II cis-regulatory region sequence-specific DNA binding"/>
    <property type="evidence" value="ECO:0007669"/>
    <property type="project" value="InterPro"/>
</dbReference>
<feature type="domain" description="E2F/DP family winged-helix DNA-binding" evidence="7">
    <location>
        <begin position="133"/>
        <end position="199"/>
    </location>
</feature>
<comment type="similarity">
    <text evidence="1 5">Belongs to the E2F/DP family.</text>
</comment>
<dbReference type="SUPFAM" id="SSF144074">
    <property type="entry name" value="E2F-DP heterodimerization region"/>
    <property type="match status" value="1"/>
</dbReference>
<dbReference type="GO" id="GO:0090575">
    <property type="term" value="C:RNA polymerase II transcription regulator complex"/>
    <property type="evidence" value="ECO:0007669"/>
    <property type="project" value="TreeGrafter"/>
</dbReference>
<dbReference type="InterPro" id="IPR003316">
    <property type="entry name" value="E2F_WHTH_DNA-bd_dom"/>
</dbReference>
<protein>
    <submittedName>
        <fullName evidence="9">E2F/DP family winged-helix DNA-binding domain-containing protein</fullName>
    </submittedName>
</protein>
<name>A0A914D9J2_9BILA</name>
<dbReference type="InterPro" id="IPR036388">
    <property type="entry name" value="WH-like_DNA-bd_sf"/>
</dbReference>
<dbReference type="InterPro" id="IPR015633">
    <property type="entry name" value="E2F"/>
</dbReference>
<dbReference type="Pfam" id="PF02319">
    <property type="entry name" value="WHD_E2F_TDP"/>
    <property type="match status" value="1"/>
</dbReference>
<keyword evidence="5" id="KW-0539">Nucleus</keyword>
<evidence type="ECO:0000256" key="1">
    <source>
        <dbReference type="ARBA" id="ARBA00010940"/>
    </source>
</evidence>
<evidence type="ECO:0000313" key="8">
    <source>
        <dbReference type="Proteomes" id="UP000887540"/>
    </source>
</evidence>
<organism evidence="8 9">
    <name type="scientific">Acrobeloides nanus</name>
    <dbReference type="NCBI Taxonomy" id="290746"/>
    <lineage>
        <taxon>Eukaryota</taxon>
        <taxon>Metazoa</taxon>
        <taxon>Ecdysozoa</taxon>
        <taxon>Nematoda</taxon>
        <taxon>Chromadorea</taxon>
        <taxon>Rhabditida</taxon>
        <taxon>Tylenchina</taxon>
        <taxon>Cephalobomorpha</taxon>
        <taxon>Cephaloboidea</taxon>
        <taxon>Cephalobidae</taxon>
        <taxon>Acrobeloides</taxon>
    </lineage>
</organism>
<feature type="compositionally biased region" description="Acidic residues" evidence="6">
    <location>
        <begin position="36"/>
        <end position="47"/>
    </location>
</feature>
<proteinExistence type="inferred from homology"/>
<dbReference type="SMART" id="SM01372">
    <property type="entry name" value="E2F_TDP"/>
    <property type="match status" value="1"/>
</dbReference>
<sequence length="349" mass="40466">MTGLIKNCIKMSKANTSAVHMEEEAPEEAQRAGNPQEEEELYEEEVHDQDAYVQAQYERDVAREIEERRRRFDERQVVYDSERSYQPSYAAEEEVIVDAPEGEIEYEIYEDEEEEFQEYEQDPNDQSFASTARAGKSLGLLTQRFIKFLQNTPAGYVDINTAADKLNVTQKRRIYDITNVLEGIGLIEKRSKNLIHWKGGQLRKPGGQIELRPGEEERIYKHKMELTELEREERLLDTHLKWMKQSIRNVCESQDNYKLAYTTQEELLAAFSESTVFAVQAPPGTCVEISPVAKLPEELKYQLKLKSPCGPALVLLANKDERLKTREAHAAKEGTHRYQVRFRFCQFST</sequence>
<keyword evidence="3 5" id="KW-0238">DNA-binding</keyword>
<dbReference type="GO" id="GO:0000981">
    <property type="term" value="F:DNA-binding transcription factor activity, RNA polymerase II-specific"/>
    <property type="evidence" value="ECO:0007669"/>
    <property type="project" value="TreeGrafter"/>
</dbReference>
<evidence type="ECO:0000256" key="5">
    <source>
        <dbReference type="RuleBase" id="RU003796"/>
    </source>
</evidence>
<evidence type="ECO:0000256" key="6">
    <source>
        <dbReference type="SAM" id="MobiDB-lite"/>
    </source>
</evidence>
<dbReference type="InterPro" id="IPR036390">
    <property type="entry name" value="WH_DNA-bd_sf"/>
</dbReference>
<dbReference type="WBParaSite" id="ACRNAN_scaffold2017.g18063.t1">
    <property type="protein sequence ID" value="ACRNAN_scaffold2017.g18063.t1"/>
    <property type="gene ID" value="ACRNAN_scaffold2017.g18063"/>
</dbReference>
<evidence type="ECO:0000313" key="9">
    <source>
        <dbReference type="WBParaSite" id="ACRNAN_scaffold2017.g18063.t1"/>
    </source>
</evidence>
<dbReference type="PANTHER" id="PTHR12081:SF18">
    <property type="entry name" value="TRANSCRIPTION FACTOR E2F2-RELATED"/>
    <property type="match status" value="1"/>
</dbReference>